<evidence type="ECO:0000256" key="12">
    <source>
        <dbReference type="ARBA" id="ARBA00071723"/>
    </source>
</evidence>
<dbReference type="FunFam" id="1.25.10.10:FF:000198">
    <property type="entry name" value="GCN1, eIF2 alpha kinase activator homolog"/>
    <property type="match status" value="1"/>
</dbReference>
<evidence type="ECO:0000256" key="8">
    <source>
        <dbReference type="ARBA" id="ARBA00023016"/>
    </source>
</evidence>
<dbReference type="Proteomes" id="UP000504640">
    <property type="component" value="Unplaced"/>
</dbReference>
<dbReference type="GO" id="GO:0019887">
    <property type="term" value="F:protein kinase regulator activity"/>
    <property type="evidence" value="ECO:0007669"/>
    <property type="project" value="TreeGrafter"/>
</dbReference>
<keyword evidence="5" id="KW-0677">Repeat</keyword>
<dbReference type="InterPro" id="IPR021133">
    <property type="entry name" value="HEAT_type_2"/>
</dbReference>
<gene>
    <name evidence="22" type="primary">GCN1</name>
</gene>
<keyword evidence="6" id="KW-0810">Translation regulation</keyword>
<feature type="repeat" description="HEAT" evidence="18">
    <location>
        <begin position="1664"/>
        <end position="1702"/>
    </location>
</feature>
<evidence type="ECO:0000256" key="16">
    <source>
        <dbReference type="ARBA" id="ARBA00078826"/>
    </source>
</evidence>
<evidence type="ECO:0000256" key="2">
    <source>
        <dbReference type="ARBA" id="ARBA00007366"/>
    </source>
</evidence>
<protein>
    <recommendedName>
        <fullName evidence="12">Stalled ribosome sensor GCN1</fullName>
    </recommendedName>
    <alternativeName>
        <fullName evidence="16">GCN1 eIF-2-alpha kinase activator homolog</fullName>
    </alternativeName>
    <alternativeName>
        <fullName evidence="17">GCN1-like protein 1</fullName>
    </alternativeName>
    <alternativeName>
        <fullName evidence="14">General control of amino-acid synthesis 1-like protein 1</fullName>
    </alternativeName>
    <alternativeName>
        <fullName evidence="13 15">Translational activator GCN1</fullName>
    </alternativeName>
</protein>
<dbReference type="FunFam" id="1.25.10.10:FF:000090">
    <property type="entry name" value="eIF-2-alpha kinase activator GCN1"/>
    <property type="match status" value="1"/>
</dbReference>
<evidence type="ECO:0000256" key="13">
    <source>
        <dbReference type="ARBA" id="ARBA00075717"/>
    </source>
</evidence>
<evidence type="ECO:0000313" key="21">
    <source>
        <dbReference type="Proteomes" id="UP000504640"/>
    </source>
</evidence>
<dbReference type="Gene3D" id="1.25.10.10">
    <property type="entry name" value="Leucine-rich Repeat Variant"/>
    <property type="match status" value="8"/>
</dbReference>
<keyword evidence="4" id="KW-0597">Phosphoprotein</keyword>
<dbReference type="SUPFAM" id="SSF48371">
    <property type="entry name" value="ARM repeat"/>
    <property type="match status" value="5"/>
</dbReference>
<keyword evidence="22" id="KW-0418">Kinase</keyword>
<evidence type="ECO:0000256" key="11">
    <source>
        <dbReference type="ARBA" id="ARBA00064907"/>
    </source>
</evidence>
<dbReference type="PROSITE" id="PS50077">
    <property type="entry name" value="HEAT_REPEAT"/>
    <property type="match status" value="3"/>
</dbReference>
<keyword evidence="7" id="KW-0007">Acetylation</keyword>
<proteinExistence type="inferred from homology"/>
<evidence type="ECO:0000256" key="6">
    <source>
        <dbReference type="ARBA" id="ARBA00022845"/>
    </source>
</evidence>
<reference evidence="22" key="1">
    <citation type="submission" date="2025-08" db="UniProtKB">
        <authorList>
            <consortium name="RefSeq"/>
        </authorList>
    </citation>
    <scope>IDENTIFICATION</scope>
    <source>
        <tissue evidence="22">Blood</tissue>
    </source>
</reference>
<name>A0A6J3EWS1_SAPAP</name>
<evidence type="ECO:0000256" key="1">
    <source>
        <dbReference type="ARBA" id="ARBA00004496"/>
    </source>
</evidence>
<organism evidence="21 22">
    <name type="scientific">Sapajus apella</name>
    <name type="common">Brown-capped capuchin</name>
    <name type="synonym">Cebus apella</name>
    <dbReference type="NCBI Taxonomy" id="9515"/>
    <lineage>
        <taxon>Eukaryota</taxon>
        <taxon>Metazoa</taxon>
        <taxon>Chordata</taxon>
        <taxon>Craniata</taxon>
        <taxon>Vertebrata</taxon>
        <taxon>Euteleostomi</taxon>
        <taxon>Mammalia</taxon>
        <taxon>Eutheria</taxon>
        <taxon>Euarchontoglires</taxon>
        <taxon>Primates</taxon>
        <taxon>Haplorrhini</taxon>
        <taxon>Platyrrhini</taxon>
        <taxon>Cebidae</taxon>
        <taxon>Cebinae</taxon>
        <taxon>Sapajus</taxon>
    </lineage>
</organism>
<evidence type="ECO:0000256" key="18">
    <source>
        <dbReference type="PROSITE-ProRule" id="PRU00103"/>
    </source>
</evidence>
<dbReference type="InterPro" id="IPR056810">
    <property type="entry name" value="GNC1-like_N"/>
</dbReference>
<evidence type="ECO:0000256" key="19">
    <source>
        <dbReference type="SAM" id="Coils"/>
    </source>
</evidence>
<dbReference type="GO" id="GO:0005829">
    <property type="term" value="C:cytosol"/>
    <property type="evidence" value="ECO:0007669"/>
    <property type="project" value="UniProtKB-ARBA"/>
</dbReference>
<keyword evidence="22" id="KW-0808">Transferase</keyword>
<feature type="repeat" description="HEAT" evidence="18">
    <location>
        <begin position="1622"/>
        <end position="1660"/>
    </location>
</feature>
<keyword evidence="10" id="KW-0010">Activator</keyword>
<dbReference type="GO" id="GO:0016301">
    <property type="term" value="F:kinase activity"/>
    <property type="evidence" value="ECO:0007669"/>
    <property type="project" value="UniProtKB-KW"/>
</dbReference>
<feature type="domain" description="TOG" evidence="20">
    <location>
        <begin position="1371"/>
        <end position="1604"/>
    </location>
</feature>
<dbReference type="GO" id="GO:0006417">
    <property type="term" value="P:regulation of translation"/>
    <property type="evidence" value="ECO:0007669"/>
    <property type="project" value="UniProtKB-KW"/>
</dbReference>
<evidence type="ECO:0000256" key="15">
    <source>
        <dbReference type="ARBA" id="ARBA00078597"/>
    </source>
</evidence>
<evidence type="ECO:0000256" key="3">
    <source>
        <dbReference type="ARBA" id="ARBA00022490"/>
    </source>
</evidence>
<dbReference type="InterPro" id="IPR034085">
    <property type="entry name" value="TOG"/>
</dbReference>
<comment type="subcellular location">
    <subcellularLocation>
        <location evidence="1">Cytoplasm</location>
    </subcellularLocation>
</comment>
<dbReference type="RefSeq" id="XP_032097393.1">
    <property type="nucleotide sequence ID" value="XM_032241502.1"/>
</dbReference>
<dbReference type="Pfam" id="PF24984">
    <property type="entry name" value="HEAT_EF3_GNC1"/>
    <property type="match status" value="1"/>
</dbReference>
<comment type="subunit">
    <text evidence="11">Interacts with EIF2AK4/GCN2; this interaction stimulates the EIF2AK4/GCN2 kinase activity and is impaired by IMPACT upon a variety of stress conditions, such as amino acid depletion, UV-C irradiation, proteasome inhibitor treatment and glucose deprivation. Interacts with IMPACT; this prevents the interaction of GCN1 with EIF2AK4/GCN2 and inhibits EIF2AK4/GCN2 kinase activity. Interacts with RNF14; interaction takes place following ribosome stalling and promotes recruitment of RNF14.</text>
</comment>
<evidence type="ECO:0000256" key="5">
    <source>
        <dbReference type="ARBA" id="ARBA00022737"/>
    </source>
</evidence>
<evidence type="ECO:0000256" key="9">
    <source>
        <dbReference type="ARBA" id="ARBA00023054"/>
    </source>
</evidence>
<sequence>MAADTQVSETLKRFAGKVTTASVKERREILSELGKCVAGKDLPEGAVKGLCKLFCLTLHRYRDAASRRALQAAIQQLAEAQPEATAKNLLHSLQSSGIGSKAGVPSKSSGSAALLALTWTCLLVRIVFPSKAKRQGDIWNKLVEVQCLLLLEVLGGSHKHAVDGAVKKLTKLWKENPGLVEQYLSAILSLEPNQSYAGMLGLLVQFCTSHKETDVVSRHKGALLDFYMKNILMSKVKPPKYLLDSCAPLLRYLSHSEFKDLILPTIQKSLLRSPENVIETISSLLASVTLDLSQYALDIVKGLASHLKSNSPHLMDEAVLALRNLARQCSDSSAMEALTKHLFAILGGSEGKLTVVAQKMSVLSGIGSVSHHVVSGPSSQVLNGIVAELFIPFLQQEVHEGTLVHAVSVLALWCNRFTTEVPKKLTEWFKKAFSLKTSTSAVRHAYLQCMLASYRGDTLLQALDLLPLLIQTVEKAASQSTQVPTVAEGVAAALLLLKLSVADSQAEAKLSSFWQLIVDEKKQVFTSEKFLLMASEDALCTVLHLTERLFLDHPHRLTGNKVRQYHRALVAVLLSRTWHVRRQAQQTARKLLSSLGGFKLAHGLLEELKTVLSSHKVLPLEALVTNAGEVTEAGKAYVPPRVLQEALCVISGVPGLKGDVTNTEQLAQEMLIISHHPSLELPSPSVAVQSGLWPALLARMKIDPDAFITRHLDQIIPRITTQSPLNQSSMNAMGSLSILSPDRVLPQLISTITASVQNPALRLVTREEFAIMQTPAGELYDKSIIQSAQQDSIKKANMKRENKAYSFKEQIIELELKEEIKKKKGIKEEVQLTSKQKEMLQAQLDREAQVRRRLQELDGELEAALRLLDIILAKNPSGLTQYIPVLVDSFLPLLKSPLAAPRIKNPFLSLAACVMPPRLKALGTLVSHVTLRLLKPECALDKSWCQEELSVAVKRAVTLLHTHTITSRVGKGEPGAAPLSAPAFSLVFPFLKMVLTEMPHHSEEEEERMVQILQILTVHAQLRASPSTPPGRVDENGPELLPRMAMLRLLTWVIGTGSPRLQVLASDTLTTLCASSSGEDGCAFAEQEEVDVLLRALQSPCASVRETALRGLMELHMVLPAPDTDEKNGLNLLRRLWVVKFDKEEEIRKLAERLWSVMGLDLQPDLCSLLIDDVIYHEAAVRQAGAEALSQAVARYQLQAAEVMGRLMEIYQEKLYRPPPVLDALGRVISESPPDQWEARCGLALALNNLSQYLDSSQVKPLFQFFVPDALNDRHPDVRKCMLDAALATLNTHGKENVNSLLPVFEEFLKNAPNDASYDAVRQSVVVLMGSLAKHLDKSDPKVKPIVAKLITALSTPSQQVQESVASCLPPLVPAIKEDAGGMIQRLMQQLLESDKYAERKGAAYGLAGLVKGLGILSLKQQEMMAALTDAIQDKKNFRRREGALFAFEMLCTMLGKLFEPYVVHVLPHLLLCFGDGNQYVREAADDCAKAVMSNLSAHGVKLVLPSLLAALEEESWRTKAGSVELLGAMAYCAPKQLSSCLPNIVPKLTEVLTDSHVKVQKAGQQALRQIGSVIRNPEILAIAPVLLDALTDPSRKTQKCLQTLLDTKFVHFIDAPSLALIMPIVQRAFQDRSTDTRKMAAQIIGNMYSLTDQKDLAPYLPSVTPGLKASLLDPVPEVRTVSAKALGAMVKGMGESCFEDLLPWLMETLTYEQSSVDRSGAAQGLAEVMAGLGVEKLEKLMPEIVATASKVDIAPHVRDGYIMMFNYLPITFGDKFTPYVGPIIPCILKALADENEFVRDTALRAGQRVISMYAETAIALLLPQLEQGLFDDLWRIRFSSVQLLGDLLFHISGVTGKMTTETASEDDNFGTAQSNKAIITALGVERRNRVLAGLYMGRSDTQLVVRQASLHVWKIVVSNTPRTLREILPTLFGLLLGFLASTCADKRTIAARTLGDLVRKLGEKILPEIIPILEEGLRSQKSDERQGVCIGLSEIMKSTSRDAVLYFSESLVPTARKALCDPLEEVREAAAKTFEQLHSTIGHQALEDILPFLLKQLDDEEVSEFALDGLKQVMAIKSRVVLPYLVPKLTTPPVNTRVLAFLSSVAGDALTRHLGVILPAVMLALKEKLGTPDEQLEMANCQAVILSVEDDTGHRIIIEDLLEATRSPEVGMRQAAAIILNIYCSRSKADYTSHLRSLVSGLIRLFNDSSPVVLEESWDALNAITKKLDAGNQLALIEELHKEIRLIGNESKGEHVPGFCLPKKGVTSILPVLREGVLTGSPEQKEEAAKALGLVIRLTSADALRPSVVSITGPLIRILGDRFSWNVKAALLETLSLLLAKVGIALKPFLPQLQTTFTKALQDSNRGVRLKAADALGKLISIHIKVDPLFTELLNGIRAMEDPGVRDTMLQALRFVIQGAGAKVDAVIRKNIVSLLLSMLGHDEDNTRISSAGCLGELCAFLTEEELSAVLQQCLLADVSGIDWMVRHGRSLALSVAVNVAPGRLCAGKYSSDVQEMILSSATADRIPIAVSGVRGMGFLMRYHIKTGGGQLPAKLSSLFVKCLQNPSSDIRLVAEKMIWWANKDPLPPLDPQAIKPILKALLDNTKDKNTMVRAYSDQAIVNLLKMRQGEEVFQSLSKILDVASLEVLNEVNRRSLKKLASQADSTEQVDDSILT</sequence>
<evidence type="ECO:0000259" key="20">
    <source>
        <dbReference type="SMART" id="SM01349"/>
    </source>
</evidence>
<dbReference type="PANTHER" id="PTHR23346:SF7">
    <property type="entry name" value="STALLED RIBOSOME SENSOR GCN1"/>
    <property type="match status" value="1"/>
</dbReference>
<dbReference type="FunFam" id="1.25.10.10:FF:000162">
    <property type="entry name" value="GCN1, eIF2 alpha kinase activator homolog"/>
    <property type="match status" value="1"/>
</dbReference>
<dbReference type="InterPro" id="IPR016024">
    <property type="entry name" value="ARM-type_fold"/>
</dbReference>
<dbReference type="Pfam" id="PF25801">
    <property type="entry name" value="HEAT_GCN1_C_2"/>
    <property type="match status" value="1"/>
</dbReference>
<evidence type="ECO:0000256" key="7">
    <source>
        <dbReference type="ARBA" id="ARBA00022990"/>
    </source>
</evidence>
<comment type="similarity">
    <text evidence="2">Belongs to the GCN1 family.</text>
</comment>
<feature type="repeat" description="HEAT" evidence="18">
    <location>
        <begin position="2012"/>
        <end position="2049"/>
    </location>
</feature>
<keyword evidence="21" id="KW-1185">Reference proteome</keyword>
<keyword evidence="9 19" id="KW-0175">Coiled coil</keyword>
<keyword evidence="8" id="KW-0346">Stress response</keyword>
<dbReference type="SMART" id="SM01349">
    <property type="entry name" value="TOG"/>
    <property type="match status" value="1"/>
</dbReference>
<evidence type="ECO:0000256" key="14">
    <source>
        <dbReference type="ARBA" id="ARBA00077485"/>
    </source>
</evidence>
<dbReference type="FunFam" id="1.25.10.10:FF:000096">
    <property type="entry name" value="eIF-2-alpha kinase activator gcn1"/>
    <property type="match status" value="1"/>
</dbReference>
<evidence type="ECO:0000256" key="17">
    <source>
        <dbReference type="ARBA" id="ARBA00083980"/>
    </source>
</evidence>
<accession>A0A6J3EWS1</accession>
<evidence type="ECO:0000256" key="10">
    <source>
        <dbReference type="ARBA" id="ARBA00023159"/>
    </source>
</evidence>
<evidence type="ECO:0000313" key="22">
    <source>
        <dbReference type="RefSeq" id="XP_032097393.1"/>
    </source>
</evidence>
<dbReference type="InterPro" id="IPR057546">
    <property type="entry name" value="HEAT_GCN1"/>
</dbReference>
<evidence type="ECO:0000256" key="4">
    <source>
        <dbReference type="ARBA" id="ARBA00022553"/>
    </source>
</evidence>
<dbReference type="Pfam" id="PF24993">
    <property type="entry name" value="GNC1_N"/>
    <property type="match status" value="1"/>
</dbReference>
<dbReference type="InterPro" id="IPR011989">
    <property type="entry name" value="ARM-like"/>
</dbReference>
<dbReference type="GeneID" id="116525573"/>
<dbReference type="FunFam" id="1.25.10.10:FF:000361">
    <property type="entry name" value="GCN1, eIF2 alpha kinase activator homolog"/>
    <property type="match status" value="1"/>
</dbReference>
<dbReference type="Pfam" id="PF24987">
    <property type="entry name" value="HEAT_EF3_N"/>
    <property type="match status" value="2"/>
</dbReference>
<dbReference type="CTD" id="10985"/>
<dbReference type="GO" id="GO:0034198">
    <property type="term" value="P:cellular response to amino acid starvation"/>
    <property type="evidence" value="ECO:0007669"/>
    <property type="project" value="TreeGrafter"/>
</dbReference>
<dbReference type="Pfam" id="PF23271">
    <property type="entry name" value="HEAT_GCN1"/>
    <property type="match status" value="1"/>
</dbReference>
<keyword evidence="3" id="KW-0963">Cytoplasm</keyword>
<feature type="coiled-coil region" evidence="19">
    <location>
        <begin position="823"/>
        <end position="867"/>
    </location>
</feature>
<dbReference type="PANTHER" id="PTHR23346">
    <property type="entry name" value="TRANSLATIONAL ACTIVATOR GCN1-RELATED"/>
    <property type="match status" value="1"/>
</dbReference>